<proteinExistence type="predicted"/>
<keyword evidence="3" id="KW-1185">Reference proteome</keyword>
<evidence type="ECO:0008006" key="4">
    <source>
        <dbReference type="Google" id="ProtNLM"/>
    </source>
</evidence>
<evidence type="ECO:0000313" key="2">
    <source>
        <dbReference type="EMBL" id="KNC51979.1"/>
    </source>
</evidence>
<evidence type="ECO:0000256" key="1">
    <source>
        <dbReference type="SAM" id="MobiDB-lite"/>
    </source>
</evidence>
<name>A0A0L0DHY3_THETB</name>
<dbReference type="Gene3D" id="3.30.70.100">
    <property type="match status" value="1"/>
</dbReference>
<dbReference type="SUPFAM" id="SSF54909">
    <property type="entry name" value="Dimeric alpha+beta barrel"/>
    <property type="match status" value="1"/>
</dbReference>
<dbReference type="EMBL" id="GL349471">
    <property type="protein sequence ID" value="KNC51979.1"/>
    <property type="molecule type" value="Genomic_DNA"/>
</dbReference>
<dbReference type="InterPro" id="IPR011008">
    <property type="entry name" value="Dimeric_a/b-barrel"/>
</dbReference>
<gene>
    <name evidence="2" type="ORF">AMSG_08229</name>
</gene>
<dbReference type="RefSeq" id="XP_013755565.1">
    <property type="nucleotide sequence ID" value="XM_013900111.1"/>
</dbReference>
<dbReference type="Proteomes" id="UP000054408">
    <property type="component" value="Unassembled WGS sequence"/>
</dbReference>
<accession>A0A0L0DHY3</accession>
<organism evidence="2 3">
    <name type="scientific">Thecamonas trahens ATCC 50062</name>
    <dbReference type="NCBI Taxonomy" id="461836"/>
    <lineage>
        <taxon>Eukaryota</taxon>
        <taxon>Apusozoa</taxon>
        <taxon>Apusomonadida</taxon>
        <taxon>Apusomonadidae</taxon>
        <taxon>Thecamonas</taxon>
    </lineage>
</organism>
<feature type="region of interest" description="Disordered" evidence="1">
    <location>
        <begin position="187"/>
        <end position="211"/>
    </location>
</feature>
<dbReference type="AlphaFoldDB" id="A0A0L0DHY3"/>
<sequence length="536" mass="56825">MPGVEPMVRAEPSRWLEPHGWVWLSGENEYVRVADTWLAVPGGGMAVLAHKFRPVETLNSGKMRNHMFRCPCCPVTAPRNMGRHIKTHHIRNNRLVITDHEHHLLDPTPTTAGKSKTSSHDILLCVEQARALAGLPTAAPLPQRPSLHLDTFPFDLAFDDEPVPVRASHTPASLSVTPIPSMELSLARGSASSSAPPSGLSASASTSTASHAAPPHSSLLLDFHDLDPLFKFGDHSALPRGLASMGYPTEAPPVDWTFSAELDPLPLAMATVPSSPGEPTFDAPETSRFVDASRPGELASALDRIASGAGHAQSPVRVRLTASQPTVRARVVVAVARAVAASGATLEAISSQLAGDSRRMYVCVDIGPPLARPAALAAALTSIAAGNLEADIVPQEPPLPPPAILVLQRYVLAKTCSDGALAHFEALHARCAALLGCVSAKLWLEPAPGPHANDDTPASYVLLSSWRSRSAWQRWLAQHNASLLPTIAQSLAGPVETRILNSGKRKRSADSLSPAGGLLDDGLLPPGKRRSLLPHL</sequence>
<reference evidence="2 3" key="1">
    <citation type="submission" date="2010-05" db="EMBL/GenBank/DDBJ databases">
        <title>The Genome Sequence of Thecamonas trahens ATCC 50062.</title>
        <authorList>
            <consortium name="The Broad Institute Genome Sequencing Platform"/>
            <person name="Russ C."/>
            <person name="Cuomo C."/>
            <person name="Shea T."/>
            <person name="Young S.K."/>
            <person name="Zeng Q."/>
            <person name="Koehrsen M."/>
            <person name="Haas B."/>
            <person name="Borodovsky M."/>
            <person name="Guigo R."/>
            <person name="Alvarado L."/>
            <person name="Berlin A."/>
            <person name="Bochicchio J."/>
            <person name="Borenstein D."/>
            <person name="Chapman S."/>
            <person name="Chen Z."/>
            <person name="Freedman E."/>
            <person name="Gellesch M."/>
            <person name="Goldberg J."/>
            <person name="Griggs A."/>
            <person name="Gujja S."/>
            <person name="Heilman E."/>
            <person name="Heiman D."/>
            <person name="Hepburn T."/>
            <person name="Howarth C."/>
            <person name="Jen D."/>
            <person name="Larson L."/>
            <person name="Mehta T."/>
            <person name="Park D."/>
            <person name="Pearson M."/>
            <person name="Roberts A."/>
            <person name="Saif S."/>
            <person name="Shenoy N."/>
            <person name="Sisk P."/>
            <person name="Stolte C."/>
            <person name="Sykes S."/>
            <person name="Thomson T."/>
            <person name="Walk T."/>
            <person name="White J."/>
            <person name="Yandava C."/>
            <person name="Burger G."/>
            <person name="Gray M.W."/>
            <person name="Holland P.W.H."/>
            <person name="King N."/>
            <person name="Lang F.B.F."/>
            <person name="Roger A.J."/>
            <person name="Ruiz-Trillo I."/>
            <person name="Lander E."/>
            <person name="Nusbaum C."/>
        </authorList>
    </citation>
    <scope>NUCLEOTIDE SEQUENCE [LARGE SCALE GENOMIC DNA]</scope>
    <source>
        <strain evidence="2 3">ATCC 50062</strain>
    </source>
</reference>
<protein>
    <recommendedName>
        <fullName evidence="4">ABM domain-containing protein</fullName>
    </recommendedName>
</protein>
<dbReference type="GeneID" id="25566963"/>
<evidence type="ECO:0000313" key="3">
    <source>
        <dbReference type="Proteomes" id="UP000054408"/>
    </source>
</evidence>